<evidence type="ECO:0000313" key="2">
    <source>
        <dbReference type="Proteomes" id="UP000001578"/>
    </source>
</evidence>
<sequence>MFAPCKRAPNCFRLTGKRGRRKNVDDIHSCCVCRDACRPSRYARAVWTGRRAVHISNKRQSHPLSVDLCRISHCPSGRNWDIRSVVTREGLYDYNCRRFAYLDAALLVREGGVWTIAPYNNKVAIGFISCKVLPVFITE</sequence>
<protein>
    <submittedName>
        <fullName evidence="1">Uncharacterized protein</fullName>
    </submittedName>
</protein>
<evidence type="ECO:0000313" key="1">
    <source>
        <dbReference type="EMBL" id="ABO66912.1"/>
    </source>
</evidence>
<proteinExistence type="predicted"/>
<organism evidence="1 2">
    <name type="scientific">Geobacillus thermodenitrificans (strain NG80-2)</name>
    <dbReference type="NCBI Taxonomy" id="420246"/>
    <lineage>
        <taxon>Bacteria</taxon>
        <taxon>Bacillati</taxon>
        <taxon>Bacillota</taxon>
        <taxon>Bacilli</taxon>
        <taxon>Bacillales</taxon>
        <taxon>Anoxybacillaceae</taxon>
        <taxon>Geobacillus</taxon>
    </lineage>
</organism>
<dbReference type="KEGG" id="gtn:GTNG_1544"/>
<name>A4INK8_GEOTN</name>
<accession>A4INK8</accession>
<gene>
    <name evidence="1" type="ordered locus">GTNG_1544</name>
</gene>
<dbReference type="AlphaFoldDB" id="A4INK8"/>
<dbReference type="EMBL" id="CP000557">
    <property type="protein sequence ID" value="ABO66912.1"/>
    <property type="molecule type" value="Genomic_DNA"/>
</dbReference>
<dbReference type="Proteomes" id="UP000001578">
    <property type="component" value="Chromosome"/>
</dbReference>
<reference evidence="1 2" key="1">
    <citation type="journal article" date="2007" name="Proc. Natl. Acad. Sci. U.S.A.">
        <title>Genome and proteome of long-chain alkane degrading Geobacillus thermodenitrificans NG80-2 isolated from a deep-subsurface oil reservoir.</title>
        <authorList>
            <person name="Feng L."/>
            <person name="Wang W."/>
            <person name="Cheng J."/>
            <person name="Ren Y."/>
            <person name="Zhao G."/>
            <person name="Gao C."/>
            <person name="Tang Y."/>
            <person name="Liu X."/>
            <person name="Han W."/>
            <person name="Peng X."/>
            <person name="Liu R."/>
            <person name="Wang L."/>
        </authorList>
    </citation>
    <scope>NUCLEOTIDE SEQUENCE [LARGE SCALE GENOMIC DNA]</scope>
    <source>
        <strain evidence="1 2">NG80-2</strain>
    </source>
</reference>
<dbReference type="HOGENOM" id="CLU_1842259_0_0_9"/>